<evidence type="ECO:0000256" key="6">
    <source>
        <dbReference type="ARBA" id="ARBA00023274"/>
    </source>
</evidence>
<comment type="caution">
    <text evidence="9">The sequence shown here is derived from an EMBL/GenBank/DDBJ whole genome shotgun (WGS) entry which is preliminary data.</text>
</comment>
<evidence type="ECO:0000256" key="8">
    <source>
        <dbReference type="ARBA" id="ARBA00035419"/>
    </source>
</evidence>
<evidence type="ECO:0000256" key="1">
    <source>
        <dbReference type="ARBA" id="ARBA00004173"/>
    </source>
</evidence>
<dbReference type="GO" id="GO:0006412">
    <property type="term" value="P:translation"/>
    <property type="evidence" value="ECO:0007669"/>
    <property type="project" value="TreeGrafter"/>
</dbReference>
<proteinExistence type="inferred from homology"/>
<dbReference type="AlphaFoldDB" id="A0AAV6G8D9"/>
<dbReference type="PANTHER" id="PTHR13409">
    <property type="entry name" value="MITOCHONDRIAL 39S RIBOSOMAL PROTEIN L51"/>
    <property type="match status" value="1"/>
</dbReference>
<organism evidence="9 10">
    <name type="scientific">Alosa alosa</name>
    <name type="common">allis shad</name>
    <dbReference type="NCBI Taxonomy" id="278164"/>
    <lineage>
        <taxon>Eukaryota</taxon>
        <taxon>Metazoa</taxon>
        <taxon>Chordata</taxon>
        <taxon>Craniata</taxon>
        <taxon>Vertebrata</taxon>
        <taxon>Euteleostomi</taxon>
        <taxon>Actinopterygii</taxon>
        <taxon>Neopterygii</taxon>
        <taxon>Teleostei</taxon>
        <taxon>Clupei</taxon>
        <taxon>Clupeiformes</taxon>
        <taxon>Clupeoidei</taxon>
        <taxon>Clupeidae</taxon>
        <taxon>Alosa</taxon>
    </lineage>
</organism>
<evidence type="ECO:0000256" key="7">
    <source>
        <dbReference type="ARBA" id="ARBA00035182"/>
    </source>
</evidence>
<dbReference type="PANTHER" id="PTHR13409:SF0">
    <property type="entry name" value="LARGE RIBOSOMAL SUBUNIT PROTEIN ML51"/>
    <property type="match status" value="1"/>
</dbReference>
<protein>
    <recommendedName>
        <fullName evidence="7">Large ribosomal subunit protein mL51</fullName>
    </recommendedName>
    <alternativeName>
        <fullName evidence="8">39S ribosomal protein L51, mitochondrial</fullName>
    </alternativeName>
</protein>
<keyword evidence="6" id="KW-0687">Ribonucleoprotein</keyword>
<evidence type="ECO:0000256" key="2">
    <source>
        <dbReference type="ARBA" id="ARBA00010972"/>
    </source>
</evidence>
<comment type="subcellular location">
    <subcellularLocation>
        <location evidence="1">Mitochondrion</location>
    </subcellularLocation>
</comment>
<sequence length="262" mass="30662">MLRPQVRHALDPLQFAYQEKVGVDDAITYLLHRTHSHLDKGKSAVKIMFFDFSSDFNTIQPLRLGDKLLQMGVDTHLVTWITDYLTERPQFVRLKNCLSEELCPATHRPLGVHTILQYFNINIFGLRSKGNMSVFEALVRVGLTVCHRSVALQQCSRQFSTSMCARIRMHSIPEPKVVDRWTEKRSTFGVYDNIGILGDFKVHPKDIVKAPVWLKGFSGNELERLIRKKKMVGDRMMTDDRHDLEKRIRYLYRRFNRYGKHR</sequence>
<evidence type="ECO:0000313" key="9">
    <source>
        <dbReference type="EMBL" id="KAG5271373.1"/>
    </source>
</evidence>
<keyword evidence="5" id="KW-0496">Mitochondrion</keyword>
<dbReference type="GO" id="GO:0005762">
    <property type="term" value="C:mitochondrial large ribosomal subunit"/>
    <property type="evidence" value="ECO:0007669"/>
    <property type="project" value="TreeGrafter"/>
</dbReference>
<keyword evidence="10" id="KW-1185">Reference proteome</keyword>
<accession>A0AAV6G8D9</accession>
<name>A0AAV6G8D9_9TELE</name>
<keyword evidence="3" id="KW-0809">Transit peptide</keyword>
<dbReference type="GO" id="GO:0003735">
    <property type="term" value="F:structural constituent of ribosome"/>
    <property type="evidence" value="ECO:0007669"/>
    <property type="project" value="InterPro"/>
</dbReference>
<dbReference type="InterPro" id="IPR019373">
    <property type="entry name" value="Ribosomal_mL51"/>
</dbReference>
<dbReference type="Pfam" id="PF10244">
    <property type="entry name" value="MRP-L51"/>
    <property type="match status" value="1"/>
</dbReference>
<comment type="similarity">
    <text evidence="2">Belongs to the mitochondrion-specific ribosomal protein mL51 family.</text>
</comment>
<reference evidence="9" key="1">
    <citation type="submission" date="2020-10" db="EMBL/GenBank/DDBJ databases">
        <title>Chromosome-scale genome assembly of the Allis shad, Alosa alosa.</title>
        <authorList>
            <person name="Margot Z."/>
            <person name="Christophe K."/>
            <person name="Cabau C."/>
            <person name="Louis A."/>
            <person name="Berthelot C."/>
            <person name="Parey E."/>
            <person name="Roest Crollius H."/>
            <person name="Montfort J."/>
            <person name="Robinson-Rechavi M."/>
            <person name="Bucao C."/>
            <person name="Bouchez O."/>
            <person name="Gislard M."/>
            <person name="Lluch J."/>
            <person name="Milhes M."/>
            <person name="Lampietro C."/>
            <person name="Lopez Roques C."/>
            <person name="Donnadieu C."/>
            <person name="Braasch I."/>
            <person name="Desvignes T."/>
            <person name="Postlethwait J."/>
            <person name="Bobe J."/>
            <person name="Guiguen Y."/>
        </authorList>
    </citation>
    <scope>NUCLEOTIDE SEQUENCE</scope>
    <source>
        <strain evidence="9">M-15738</strain>
        <tissue evidence="9">Blood</tissue>
    </source>
</reference>
<dbReference type="EMBL" id="JADWDJ010000013">
    <property type="protein sequence ID" value="KAG5271373.1"/>
    <property type="molecule type" value="Genomic_DNA"/>
</dbReference>
<evidence type="ECO:0000313" key="10">
    <source>
        <dbReference type="Proteomes" id="UP000823561"/>
    </source>
</evidence>
<evidence type="ECO:0000256" key="5">
    <source>
        <dbReference type="ARBA" id="ARBA00023128"/>
    </source>
</evidence>
<evidence type="ECO:0000256" key="4">
    <source>
        <dbReference type="ARBA" id="ARBA00022980"/>
    </source>
</evidence>
<keyword evidence="4" id="KW-0689">Ribosomal protein</keyword>
<dbReference type="Proteomes" id="UP000823561">
    <property type="component" value="Chromosome 13"/>
</dbReference>
<gene>
    <name evidence="9" type="ORF">AALO_G00178970</name>
</gene>
<evidence type="ECO:0000256" key="3">
    <source>
        <dbReference type="ARBA" id="ARBA00022946"/>
    </source>
</evidence>